<evidence type="ECO:0000313" key="3">
    <source>
        <dbReference type="Proteomes" id="UP000593892"/>
    </source>
</evidence>
<dbReference type="AlphaFoldDB" id="A0A7S7NPH5"/>
<reference evidence="2 3" key="1">
    <citation type="submission" date="2020-10" db="EMBL/GenBank/DDBJ databases">
        <title>Complete genome sequence of Paludibaculum fermentans P105T, a facultatively anaerobic acidobacterium capable of dissimilatory Fe(III) reduction.</title>
        <authorList>
            <person name="Dedysh S.N."/>
            <person name="Beletsky A.V."/>
            <person name="Kulichevskaya I.S."/>
            <person name="Mardanov A.V."/>
            <person name="Ravin N.V."/>
        </authorList>
    </citation>
    <scope>NUCLEOTIDE SEQUENCE [LARGE SCALE GENOMIC DNA]</scope>
    <source>
        <strain evidence="2 3">P105</strain>
    </source>
</reference>
<keyword evidence="3" id="KW-1185">Reference proteome</keyword>
<organism evidence="2 3">
    <name type="scientific">Paludibaculum fermentans</name>
    <dbReference type="NCBI Taxonomy" id="1473598"/>
    <lineage>
        <taxon>Bacteria</taxon>
        <taxon>Pseudomonadati</taxon>
        <taxon>Acidobacteriota</taxon>
        <taxon>Terriglobia</taxon>
        <taxon>Bryobacterales</taxon>
        <taxon>Bryobacteraceae</taxon>
        <taxon>Paludibaculum</taxon>
    </lineage>
</organism>
<evidence type="ECO:0000313" key="2">
    <source>
        <dbReference type="EMBL" id="QOY87386.1"/>
    </source>
</evidence>
<name>A0A7S7NPH5_PALFE</name>
<proteinExistence type="predicted"/>
<dbReference type="KEGG" id="pfer:IRI77_32260"/>
<dbReference type="RefSeq" id="WP_194449055.1">
    <property type="nucleotide sequence ID" value="NZ_CP063849.1"/>
</dbReference>
<sequence length="54" mass="5570">MTVRYEGTLGAANRMRGTMASEVPSGTFTAVLKKSTGVERKPGQAEAGAGWPSA</sequence>
<protein>
    <submittedName>
        <fullName evidence="2">Uncharacterized protein</fullName>
    </submittedName>
</protein>
<evidence type="ECO:0000256" key="1">
    <source>
        <dbReference type="SAM" id="MobiDB-lite"/>
    </source>
</evidence>
<dbReference type="EMBL" id="CP063849">
    <property type="protein sequence ID" value="QOY87386.1"/>
    <property type="molecule type" value="Genomic_DNA"/>
</dbReference>
<accession>A0A7S7NPH5</accession>
<feature type="region of interest" description="Disordered" evidence="1">
    <location>
        <begin position="34"/>
        <end position="54"/>
    </location>
</feature>
<dbReference type="Proteomes" id="UP000593892">
    <property type="component" value="Chromosome"/>
</dbReference>
<gene>
    <name evidence="2" type="ORF">IRI77_32260</name>
</gene>